<reference evidence="1" key="1">
    <citation type="journal article" date="2020" name="bioRxiv">
        <title>Chromosome-level reference genome of the European wasp spider Argiope bruennichi: a resource for studies on range expansion and evolutionary adaptation.</title>
        <authorList>
            <person name="Sheffer M.M."/>
            <person name="Hoppe A."/>
            <person name="Krehenwinkel H."/>
            <person name="Uhl G."/>
            <person name="Kuss A.W."/>
            <person name="Jensen L."/>
            <person name="Jensen C."/>
            <person name="Gillespie R.G."/>
            <person name="Hoff K.J."/>
            <person name="Prost S."/>
        </authorList>
    </citation>
    <scope>NUCLEOTIDE SEQUENCE</scope>
</reference>
<evidence type="ECO:0000313" key="1">
    <source>
        <dbReference type="EMBL" id="KAF8789615.1"/>
    </source>
</evidence>
<dbReference type="AlphaFoldDB" id="A0A8T0FGU3"/>
<comment type="caution">
    <text evidence="1">The sequence shown here is derived from an EMBL/GenBank/DDBJ whole genome shotgun (WGS) entry which is preliminary data.</text>
</comment>
<dbReference type="GO" id="GO:0005615">
    <property type="term" value="C:extracellular space"/>
    <property type="evidence" value="ECO:0007669"/>
    <property type="project" value="TreeGrafter"/>
</dbReference>
<accession>A0A8T0FGU3</accession>
<dbReference type="PANTHER" id="PTHR24024:SF18">
    <property type="entry name" value="SHORT-CHAIN COLLAGEN C4-LIKE"/>
    <property type="match status" value="1"/>
</dbReference>
<keyword evidence="2" id="KW-1185">Reference proteome</keyword>
<dbReference type="Proteomes" id="UP000807504">
    <property type="component" value="Unassembled WGS sequence"/>
</dbReference>
<dbReference type="EMBL" id="JABXBU010000012">
    <property type="protein sequence ID" value="KAF8789615.1"/>
    <property type="molecule type" value="Genomic_DNA"/>
</dbReference>
<protein>
    <submittedName>
        <fullName evidence="1">Uncharacterized protein</fullName>
    </submittedName>
</protein>
<gene>
    <name evidence="1" type="ORF">HNY73_007544</name>
</gene>
<reference evidence="1" key="2">
    <citation type="submission" date="2020-06" db="EMBL/GenBank/DDBJ databases">
        <authorList>
            <person name="Sheffer M."/>
        </authorList>
    </citation>
    <scope>NUCLEOTIDE SEQUENCE</scope>
</reference>
<proteinExistence type="predicted"/>
<dbReference type="PANTHER" id="PTHR24024">
    <property type="entry name" value="PULMONARY SURFACTANT-ASSOCIATED PROTEIN A"/>
    <property type="match status" value="1"/>
</dbReference>
<dbReference type="InterPro" id="IPR051077">
    <property type="entry name" value="Ca-dependent_lectin"/>
</dbReference>
<name>A0A8T0FGU3_ARGBR</name>
<sequence length="819" mass="91828">MIIRMMYVLPMILGRTYDMRTHTVGVDLFPREDIAQPRVRKLESLDRQLKRKATMEINYFATVPLEGVPNTIQGLRDLVKNFKDHVAKVNNGSGVPVEVELVELSNFDREFEYVKNLELETELELFEIYLDDLLGTKNRIQTMLFEYRDILTNEEVREIADISGRVSKILRSFVATIANLDTEKNSQQLNPAKEAYTEGTGRQMPGKFKRLLNKIVKKIAAKKSDEQKQFSIYTQYGSSKCSENKNTNPIYSGYVASSPKNHIGSGVNMLCLPKTPVDVSSEPTLPKNNSIIAGVKYGELKTRPFNFFDSKIVFNGVVCSVCLVNAQTVYTFYGLQDCPESGGWELQYAGYAMISETMKSETICIDSKLEAHQDSYVIEQYFTDTQYRLVDDISQVKDFLDVSGKLSLKIKSGLVDVNGEGSYAKKISSYDNTLQILIKVHFETVTLTIPSHVKPLEDWPQFNEEFLGTHYVRSITMGGDLIASIDVKAQNKFDMERIKGALNAGITTKGGAFEGSIQEMDYQLDDILATRKAIAIFVSGFPPDVPHQVKQKIEDFTDKMDNLYGIYLKSITELDTSVGASTQPITDAINAYKDGGYSMPQKYLRKFKQMKQEIYREAPELKPRIGGAQYHHWGRSKCEGPDAETAFSGVITSSQTIQNGGSDNLLCAPFNPEIPDPSNYLPGFDPEDEEQYYENLLVSPLKYMGAIERFSSMDFKHIACSVCRSPHRTATLIKPGDTKCPKKWTKEYEGLLMAPGIDDAKGEYVCVDKNMQEAVGNITFGTTKGTDVFKIQEVKIECGGLPCGPYADDKAVPCVVCTI</sequence>
<organism evidence="1 2">
    <name type="scientific">Argiope bruennichi</name>
    <name type="common">Wasp spider</name>
    <name type="synonym">Aranea bruennichi</name>
    <dbReference type="NCBI Taxonomy" id="94029"/>
    <lineage>
        <taxon>Eukaryota</taxon>
        <taxon>Metazoa</taxon>
        <taxon>Ecdysozoa</taxon>
        <taxon>Arthropoda</taxon>
        <taxon>Chelicerata</taxon>
        <taxon>Arachnida</taxon>
        <taxon>Araneae</taxon>
        <taxon>Araneomorphae</taxon>
        <taxon>Entelegynae</taxon>
        <taxon>Araneoidea</taxon>
        <taxon>Araneidae</taxon>
        <taxon>Argiope</taxon>
    </lineage>
</organism>
<evidence type="ECO:0000313" key="2">
    <source>
        <dbReference type="Proteomes" id="UP000807504"/>
    </source>
</evidence>